<evidence type="ECO:0000256" key="1">
    <source>
        <dbReference type="SAM" id="MobiDB-lite"/>
    </source>
</evidence>
<organism evidence="2 3">
    <name type="scientific">Paeniglutamicibacter gangotriensis Lz1y</name>
    <dbReference type="NCBI Taxonomy" id="1276920"/>
    <lineage>
        <taxon>Bacteria</taxon>
        <taxon>Bacillati</taxon>
        <taxon>Actinomycetota</taxon>
        <taxon>Actinomycetes</taxon>
        <taxon>Micrococcales</taxon>
        <taxon>Micrococcaceae</taxon>
        <taxon>Paeniglutamicibacter</taxon>
    </lineage>
</organism>
<name>M7MPF0_9MICC</name>
<dbReference type="EMBL" id="AOCK01000014">
    <property type="protein sequence ID" value="EMQ96805.1"/>
    <property type="molecule type" value="Genomic_DNA"/>
</dbReference>
<evidence type="ECO:0000313" key="3">
    <source>
        <dbReference type="Proteomes" id="UP000012015"/>
    </source>
</evidence>
<comment type="caution">
    <text evidence="2">The sequence shown here is derived from an EMBL/GenBank/DDBJ whole genome shotgun (WGS) entry which is preliminary data.</text>
</comment>
<dbReference type="Gene3D" id="6.10.180.30">
    <property type="match status" value="1"/>
</dbReference>
<dbReference type="AlphaFoldDB" id="M7MPF0"/>
<sequence>MTQDAQRGERGAAAGNILRGLKKANRTSVIAEIVSTDGEIPSKQDPLIQEPPAVAAEPEAKEPEVAQPPQVTPPAPLAQSPAYVQSAPIYQTFAAPQSQAPAPPTPAEDLTKKKKTGIFQTPEQYTRLRATFDATRHLTGYQTMSEYAAAAIDALNDHMEQTYNGGEPFTVRPGAVRAGRPIKLD</sequence>
<feature type="region of interest" description="Disordered" evidence="1">
    <location>
        <begin position="1"/>
        <end position="21"/>
    </location>
</feature>
<gene>
    <name evidence="2" type="ORF">ADIAG_03942</name>
</gene>
<keyword evidence="3" id="KW-1185">Reference proteome</keyword>
<evidence type="ECO:0000313" key="2">
    <source>
        <dbReference type="EMBL" id="EMQ96805.1"/>
    </source>
</evidence>
<feature type="compositionally biased region" description="Basic and acidic residues" evidence="1">
    <location>
        <begin position="1"/>
        <end position="10"/>
    </location>
</feature>
<dbReference type="PATRIC" id="fig|1276920.7.peg.3937"/>
<protein>
    <submittedName>
        <fullName evidence="2">Uncharacterized protein</fullName>
    </submittedName>
</protein>
<proteinExistence type="predicted"/>
<dbReference type="Proteomes" id="UP000012015">
    <property type="component" value="Unassembled WGS sequence"/>
</dbReference>
<feature type="region of interest" description="Disordered" evidence="1">
    <location>
        <begin position="94"/>
        <end position="121"/>
    </location>
</feature>
<reference evidence="2 3" key="1">
    <citation type="journal article" date="2013" name="Genome Announc.">
        <title>Draft Genome Sequence of Arthrobacter gangotriensis Strain Lz1yT, Isolated from a Penguin Rookery Soil Sample Collected in Antarctica, near the Indian Station Dakshin Gangotri.</title>
        <authorList>
            <person name="Shivaji S."/>
            <person name="Ara S."/>
            <person name="Bandi S."/>
            <person name="Singh A."/>
            <person name="Kumar Pinnaka A."/>
        </authorList>
    </citation>
    <scope>NUCLEOTIDE SEQUENCE [LARGE SCALE GENOMIC DNA]</scope>
    <source>
        <strain evidence="2 3">Lz1y</strain>
    </source>
</reference>
<feature type="region of interest" description="Disordered" evidence="1">
    <location>
        <begin position="37"/>
        <end position="80"/>
    </location>
</feature>
<dbReference type="RefSeq" id="WP_007273090.1">
    <property type="nucleotide sequence ID" value="NZ_AOCK01000014.1"/>
</dbReference>
<feature type="region of interest" description="Disordered" evidence="1">
    <location>
        <begin position="164"/>
        <end position="185"/>
    </location>
</feature>
<accession>M7MPF0</accession>